<protein>
    <submittedName>
        <fullName evidence="1">Uncharacterized protein</fullName>
    </submittedName>
</protein>
<name>A0AAD5MHE0_PARTN</name>
<dbReference type="AlphaFoldDB" id="A0AAD5MHE0"/>
<accession>A0AAD5MHE0</accession>
<keyword evidence="2" id="KW-1185">Reference proteome</keyword>
<proteinExistence type="predicted"/>
<gene>
    <name evidence="1" type="ORF">KIN20_004516</name>
</gene>
<comment type="caution">
    <text evidence="1">The sequence shown here is derived from an EMBL/GenBank/DDBJ whole genome shotgun (WGS) entry which is preliminary data.</text>
</comment>
<dbReference type="EMBL" id="JAHQIW010000605">
    <property type="protein sequence ID" value="KAJ1349072.1"/>
    <property type="molecule type" value="Genomic_DNA"/>
</dbReference>
<organism evidence="1 2">
    <name type="scientific">Parelaphostrongylus tenuis</name>
    <name type="common">Meningeal worm</name>
    <dbReference type="NCBI Taxonomy" id="148309"/>
    <lineage>
        <taxon>Eukaryota</taxon>
        <taxon>Metazoa</taxon>
        <taxon>Ecdysozoa</taxon>
        <taxon>Nematoda</taxon>
        <taxon>Chromadorea</taxon>
        <taxon>Rhabditida</taxon>
        <taxon>Rhabditina</taxon>
        <taxon>Rhabditomorpha</taxon>
        <taxon>Strongyloidea</taxon>
        <taxon>Metastrongylidae</taxon>
        <taxon>Parelaphostrongylus</taxon>
    </lineage>
</organism>
<reference evidence="1" key="1">
    <citation type="submission" date="2021-06" db="EMBL/GenBank/DDBJ databases">
        <title>Parelaphostrongylus tenuis whole genome reference sequence.</title>
        <authorList>
            <person name="Garwood T.J."/>
            <person name="Larsen P.A."/>
            <person name="Fountain-Jones N.M."/>
            <person name="Garbe J.R."/>
            <person name="Macchietto M.G."/>
            <person name="Kania S.A."/>
            <person name="Gerhold R.W."/>
            <person name="Richards J.E."/>
            <person name="Wolf T.M."/>
        </authorList>
    </citation>
    <scope>NUCLEOTIDE SEQUENCE</scope>
    <source>
        <strain evidence="1">MNPRO001-30</strain>
        <tissue evidence="1">Meninges</tissue>
    </source>
</reference>
<evidence type="ECO:0000313" key="1">
    <source>
        <dbReference type="EMBL" id="KAJ1349072.1"/>
    </source>
</evidence>
<sequence>MSLFADYENRVSQCYLALKVIDRLKKGSISQQLAKLTIQKIRKKEVMNLNEAD</sequence>
<dbReference type="Proteomes" id="UP001196413">
    <property type="component" value="Unassembled WGS sequence"/>
</dbReference>
<evidence type="ECO:0000313" key="2">
    <source>
        <dbReference type="Proteomes" id="UP001196413"/>
    </source>
</evidence>